<feature type="region of interest" description="Disordered" evidence="4">
    <location>
        <begin position="202"/>
        <end position="223"/>
    </location>
</feature>
<feature type="compositionally biased region" description="Polar residues" evidence="4">
    <location>
        <begin position="213"/>
        <end position="223"/>
    </location>
</feature>
<dbReference type="PANTHER" id="PTHR19375">
    <property type="entry name" value="HEAT SHOCK PROTEIN 70KDA"/>
    <property type="match status" value="1"/>
</dbReference>
<evidence type="ECO:0000313" key="6">
    <source>
        <dbReference type="EMBL" id="CAF4329249.1"/>
    </source>
</evidence>
<keyword evidence="3" id="KW-0067">ATP-binding</keyword>
<evidence type="ECO:0000313" key="7">
    <source>
        <dbReference type="Proteomes" id="UP000663866"/>
    </source>
</evidence>
<dbReference type="AlphaFoldDB" id="A0A820JTU0"/>
<gene>
    <name evidence="6" type="ORF">OVN521_LOCUS32254</name>
    <name evidence="5" type="ORF">WKI299_LOCUS23878</name>
</gene>
<comment type="similarity">
    <text evidence="1">Belongs to the heat shock protein 70 family.</text>
</comment>
<dbReference type="FunFam" id="2.60.34.10:FF:000012">
    <property type="entry name" value="Heat shock 70 kDa protein"/>
    <property type="match status" value="1"/>
</dbReference>
<keyword evidence="2" id="KW-0547">Nucleotide-binding</keyword>
<dbReference type="Proteomes" id="UP000663856">
    <property type="component" value="Unassembled WGS sequence"/>
</dbReference>
<name>A0A820JTU0_9BILA</name>
<evidence type="ECO:0000256" key="4">
    <source>
        <dbReference type="SAM" id="MobiDB-lite"/>
    </source>
</evidence>
<dbReference type="Proteomes" id="UP000663866">
    <property type="component" value="Unassembled WGS sequence"/>
</dbReference>
<dbReference type="InterPro" id="IPR029047">
    <property type="entry name" value="HSP70_peptide-bd_sf"/>
</dbReference>
<reference evidence="6" key="1">
    <citation type="submission" date="2021-02" db="EMBL/GenBank/DDBJ databases">
        <authorList>
            <person name="Nowell W R."/>
        </authorList>
    </citation>
    <scope>NUCLEOTIDE SEQUENCE</scope>
</reference>
<dbReference type="Gene3D" id="1.20.1270.10">
    <property type="match status" value="1"/>
</dbReference>
<organism evidence="6 7">
    <name type="scientific">Rotaria magnacalcarata</name>
    <dbReference type="NCBI Taxonomy" id="392030"/>
    <lineage>
        <taxon>Eukaryota</taxon>
        <taxon>Metazoa</taxon>
        <taxon>Spiralia</taxon>
        <taxon>Gnathifera</taxon>
        <taxon>Rotifera</taxon>
        <taxon>Eurotatoria</taxon>
        <taxon>Bdelloidea</taxon>
        <taxon>Philodinida</taxon>
        <taxon>Philodinidae</taxon>
        <taxon>Rotaria</taxon>
    </lineage>
</organism>
<dbReference type="InterPro" id="IPR029048">
    <property type="entry name" value="HSP70_C_sf"/>
</dbReference>
<keyword evidence="7" id="KW-1185">Reference proteome</keyword>
<evidence type="ECO:0000256" key="1">
    <source>
        <dbReference type="ARBA" id="ARBA00007381"/>
    </source>
</evidence>
<dbReference type="Pfam" id="PF00012">
    <property type="entry name" value="HSP70"/>
    <property type="match status" value="1"/>
</dbReference>
<dbReference type="InterPro" id="IPR013126">
    <property type="entry name" value="Hsp_70_fam"/>
</dbReference>
<proteinExistence type="inferred from homology"/>
<dbReference type="EMBL" id="CAJOBG010022276">
    <property type="protein sequence ID" value="CAF4329249.1"/>
    <property type="molecule type" value="Genomic_DNA"/>
</dbReference>
<accession>A0A820JTU0</accession>
<sequence>MSKIIPRNTCIPTKKTQVFTTTTDNQTTVAIQVYEGERPIVKENHFLGRFDLAGIPPAPNGIPTIEVTFELDINGILTITAKDTGTGNQKKIIINSNQSHLSQKEINKMIADAERFSDQDKKVQERIEAKNDLESYAYILKTKLANKKNLFENLSSEDAMTIKKYIEEQITWLELNPDATTSQLKIHKSYLEDIVTSVMDKAETGSDGLHQPPRSSHQNKNDL</sequence>
<dbReference type="EMBL" id="CAJNRF010010223">
    <property type="protein sequence ID" value="CAF2118476.1"/>
    <property type="molecule type" value="Genomic_DNA"/>
</dbReference>
<dbReference type="SUPFAM" id="SSF100934">
    <property type="entry name" value="Heat shock protein 70kD (HSP70), C-terminal subdomain"/>
    <property type="match status" value="1"/>
</dbReference>
<evidence type="ECO:0000313" key="5">
    <source>
        <dbReference type="EMBL" id="CAF2118476.1"/>
    </source>
</evidence>
<evidence type="ECO:0000256" key="3">
    <source>
        <dbReference type="ARBA" id="ARBA00022840"/>
    </source>
</evidence>
<dbReference type="GO" id="GO:0140662">
    <property type="term" value="F:ATP-dependent protein folding chaperone"/>
    <property type="evidence" value="ECO:0007669"/>
    <property type="project" value="InterPro"/>
</dbReference>
<evidence type="ECO:0000256" key="2">
    <source>
        <dbReference type="ARBA" id="ARBA00022741"/>
    </source>
</evidence>
<evidence type="ECO:0008006" key="8">
    <source>
        <dbReference type="Google" id="ProtNLM"/>
    </source>
</evidence>
<comment type="caution">
    <text evidence="6">The sequence shown here is derived from an EMBL/GenBank/DDBJ whole genome shotgun (WGS) entry which is preliminary data.</text>
</comment>
<dbReference type="SUPFAM" id="SSF100920">
    <property type="entry name" value="Heat shock protein 70kD (HSP70), peptide-binding domain"/>
    <property type="match status" value="1"/>
</dbReference>
<protein>
    <recommendedName>
        <fullName evidence="8">Heat shock protein 70</fullName>
    </recommendedName>
</protein>
<dbReference type="Gene3D" id="2.60.34.10">
    <property type="entry name" value="Substrate Binding Domain Of DNAk, Chain A, domain 1"/>
    <property type="match status" value="1"/>
</dbReference>
<dbReference type="GO" id="GO:0005524">
    <property type="term" value="F:ATP binding"/>
    <property type="evidence" value="ECO:0007669"/>
    <property type="project" value="UniProtKB-KW"/>
</dbReference>